<comment type="caution">
    <text evidence="1">The sequence shown here is derived from an EMBL/GenBank/DDBJ whole genome shotgun (WGS) entry which is preliminary data.</text>
</comment>
<evidence type="ECO:0000313" key="2">
    <source>
        <dbReference type="Proteomes" id="UP001642409"/>
    </source>
</evidence>
<evidence type="ECO:0000313" key="1">
    <source>
        <dbReference type="EMBL" id="CAL5971006.1"/>
    </source>
</evidence>
<reference evidence="1 2" key="1">
    <citation type="submission" date="2024-07" db="EMBL/GenBank/DDBJ databases">
        <authorList>
            <person name="Akdeniz Z."/>
        </authorList>
    </citation>
    <scope>NUCLEOTIDE SEQUENCE [LARGE SCALE GENOMIC DNA]</scope>
</reference>
<sequence>MTKLGYLVSNNMHSHIFGAIQVQQQLYGIFKISMKEYSEIQKMRASGQYTEKLTPIMSLPNYAYERITLEPDVTPIIQDDVQFNKISSQNNQLTQTLLLSRNISSQVSQKSDQQHQNDQNVQNIALQANSVNMNLISLNLTHQCQNNSQNAISQNNSIKNNTQTISTQNNHIQNEIQNAPTIPQSPNLNQNKLWESLPKEMSGVNYINILLQPYINLILVKTD</sequence>
<name>A0ABP1GI78_9EUKA</name>
<proteinExistence type="predicted"/>
<keyword evidence="2" id="KW-1185">Reference proteome</keyword>
<organism evidence="1 2">
    <name type="scientific">Hexamita inflata</name>
    <dbReference type="NCBI Taxonomy" id="28002"/>
    <lineage>
        <taxon>Eukaryota</taxon>
        <taxon>Metamonada</taxon>
        <taxon>Diplomonadida</taxon>
        <taxon>Hexamitidae</taxon>
        <taxon>Hexamitinae</taxon>
        <taxon>Hexamita</taxon>
    </lineage>
</organism>
<dbReference type="Proteomes" id="UP001642409">
    <property type="component" value="Unassembled WGS sequence"/>
</dbReference>
<accession>A0ABP1GI78</accession>
<gene>
    <name evidence="1" type="ORF">HINF_LOCUS946</name>
</gene>
<dbReference type="EMBL" id="CAXDID020000002">
    <property type="protein sequence ID" value="CAL5971006.1"/>
    <property type="molecule type" value="Genomic_DNA"/>
</dbReference>
<protein>
    <submittedName>
        <fullName evidence="1">Hypothetical_protein</fullName>
    </submittedName>
</protein>